<proteinExistence type="predicted"/>
<dbReference type="InterPro" id="IPR002725">
    <property type="entry name" value="YgjP-like_metallopeptidase"/>
</dbReference>
<dbReference type="PANTHER" id="PTHR30399:SF1">
    <property type="entry name" value="UTP PYROPHOSPHATASE"/>
    <property type="match status" value="1"/>
</dbReference>
<dbReference type="CDD" id="cd07344">
    <property type="entry name" value="M48_yhfN_like"/>
    <property type="match status" value="1"/>
</dbReference>
<dbReference type="Proteomes" id="UP000194221">
    <property type="component" value="Unassembled WGS sequence"/>
</dbReference>
<keyword evidence="2" id="KW-0378">Hydrolase</keyword>
<keyword evidence="3" id="KW-1185">Reference proteome</keyword>
<dbReference type="STRING" id="1635173.WH52_09440"/>
<dbReference type="RefSeq" id="WP_086030710.1">
    <property type="nucleotide sequence ID" value="NZ_LAPZ01000007.1"/>
</dbReference>
<reference evidence="2 3" key="1">
    <citation type="submission" date="2015-03" db="EMBL/GenBank/DDBJ databases">
        <title>Genome sequence of Tenacibaculum sp. S2-2, isolated from intestinal microbiota of sea cucumber, Apostichopus japonicas.</title>
        <authorList>
            <person name="Shao Z."/>
            <person name="Wang L."/>
            <person name="Li X."/>
        </authorList>
    </citation>
    <scope>NUCLEOTIDE SEQUENCE [LARGE SCALE GENOMIC DNA]</scope>
    <source>
        <strain evidence="2 3">S2-2</strain>
    </source>
</reference>
<gene>
    <name evidence="2" type="ORF">WH52_09440</name>
</gene>
<comment type="caution">
    <text evidence="2">The sequence shown here is derived from an EMBL/GenBank/DDBJ whole genome shotgun (WGS) entry which is preliminary data.</text>
</comment>
<name>A0A1Y2PB12_9FLAO</name>
<dbReference type="PANTHER" id="PTHR30399">
    <property type="entry name" value="UNCHARACTERIZED PROTEIN YGJP"/>
    <property type="match status" value="1"/>
</dbReference>
<feature type="domain" description="YgjP-like metallopeptidase" evidence="1">
    <location>
        <begin position="22"/>
        <end position="227"/>
    </location>
</feature>
<organism evidence="2 3">
    <name type="scientific">Tenacibaculum holothuriorum</name>
    <dbReference type="NCBI Taxonomy" id="1635173"/>
    <lineage>
        <taxon>Bacteria</taxon>
        <taxon>Pseudomonadati</taxon>
        <taxon>Bacteroidota</taxon>
        <taxon>Flavobacteriia</taxon>
        <taxon>Flavobacteriales</taxon>
        <taxon>Flavobacteriaceae</taxon>
        <taxon>Tenacibaculum</taxon>
    </lineage>
</organism>
<dbReference type="GO" id="GO:0016787">
    <property type="term" value="F:hydrolase activity"/>
    <property type="evidence" value="ECO:0007669"/>
    <property type="project" value="UniProtKB-KW"/>
</dbReference>
<dbReference type="InterPro" id="IPR053136">
    <property type="entry name" value="UTP_pyrophosphatase-like"/>
</dbReference>
<evidence type="ECO:0000313" key="3">
    <source>
        <dbReference type="Proteomes" id="UP000194221"/>
    </source>
</evidence>
<dbReference type="Pfam" id="PF01863">
    <property type="entry name" value="YgjP-like"/>
    <property type="match status" value="1"/>
</dbReference>
<evidence type="ECO:0000259" key="1">
    <source>
        <dbReference type="Pfam" id="PF01863"/>
    </source>
</evidence>
<sequence>MTGFVQYGSEKIMYNILFVDRKSLGITVYPNRNVEVKAPLNTTLDKIQKKVKKRASWILKQQDYFLSFEPRITNRKFVSGETHYYLGRQYQLKVINSDINKVKYTGRFIEIYVTERGNVKEQLQQWYREKAEIWLKKLADKHIERFKKYNAEPKKVELKRMENRWGSCSSKGRILLNPDLIKAPKACIEYVIIHELCHLVFRDHTTEFFNLQTHEMPDWQKWKMKLETLLA</sequence>
<dbReference type="AlphaFoldDB" id="A0A1Y2PB12"/>
<evidence type="ECO:0000313" key="2">
    <source>
        <dbReference type="EMBL" id="OSY87653.1"/>
    </source>
</evidence>
<accession>A0A1Y2PB12</accession>
<protein>
    <submittedName>
        <fullName evidence="2">Metal-dependent hydrolase</fullName>
    </submittedName>
</protein>
<dbReference type="OrthoDB" id="9811177at2"/>
<dbReference type="Gene3D" id="3.30.2010.10">
    <property type="entry name" value="Metalloproteases ('zincins'), catalytic domain"/>
    <property type="match status" value="1"/>
</dbReference>
<dbReference type="InParanoid" id="A0A1Y2PB12"/>
<dbReference type="EMBL" id="LAPZ01000007">
    <property type="protein sequence ID" value="OSY87653.1"/>
    <property type="molecule type" value="Genomic_DNA"/>
</dbReference>